<dbReference type="InterPro" id="IPR035965">
    <property type="entry name" value="PAS-like_dom_sf"/>
</dbReference>
<dbReference type="FunFam" id="1.10.287.130:FF:000001">
    <property type="entry name" value="Two-component sensor histidine kinase"/>
    <property type="match status" value="1"/>
</dbReference>
<keyword evidence="3" id="KW-0597">Phosphoprotein</keyword>
<dbReference type="PANTHER" id="PTHR45453:SF1">
    <property type="entry name" value="PHOSPHATE REGULON SENSOR PROTEIN PHOR"/>
    <property type="match status" value="1"/>
</dbReference>
<dbReference type="InterPro" id="IPR003661">
    <property type="entry name" value="HisK_dim/P_dom"/>
</dbReference>
<dbReference type="InterPro" id="IPR003594">
    <property type="entry name" value="HATPase_dom"/>
</dbReference>
<dbReference type="SMART" id="SM00388">
    <property type="entry name" value="HisKA"/>
    <property type="match status" value="1"/>
</dbReference>
<dbReference type="SUPFAM" id="SSF47384">
    <property type="entry name" value="Homodimeric domain of signal transducing histidine kinase"/>
    <property type="match status" value="1"/>
</dbReference>
<proteinExistence type="predicted"/>
<keyword evidence="8" id="KW-0812">Transmembrane</keyword>
<dbReference type="PROSITE" id="PS50109">
    <property type="entry name" value="HIS_KIN"/>
    <property type="match status" value="1"/>
</dbReference>
<dbReference type="KEGG" id="npy:NPRO_22380"/>
<evidence type="ECO:0000256" key="2">
    <source>
        <dbReference type="ARBA" id="ARBA00012438"/>
    </source>
</evidence>
<dbReference type="PROSITE" id="PS50112">
    <property type="entry name" value="PAS"/>
    <property type="match status" value="1"/>
</dbReference>
<dbReference type="Gene3D" id="1.10.287.130">
    <property type="match status" value="1"/>
</dbReference>
<sequence>MNQGSLWTNIVCFGGAVLLGATGVYLWFVPGVPVSTRLLVLSFALLLALVGGKAQSLIGVQLKRSKRAEDRSERYLSQLQVQRNAINAFADGLENGVIVCDTKRTIVFANKSAREMFGYDSVRGRSVIAVTLSYDLEQLVLSAGQGEETRTCEVSLSYPESRVCLAEAWPDPQGGRVFLTLYDMTALRRLERIRKDFVANVSHELRTPLSSIRAMAETLQTDDTLDPPKRFEYLERIIAEVDRLSQLTSDLLVLSSAESNPVRQQACDFSALTQAVLQQLEAKAKKKGLKLTLKSPKRLDIEANPAQISQVAINLIDNAINYTNEGEVSVEVRQEGDNAVLEVSDTGIGIPSEQLPRVFERFYRVDPGRSRATGGTGLGLSIVRHIVEAHGGYCEVESTLGKGSTFRAILPIRAEGPSPPPTTQAELKKK</sequence>
<dbReference type="Pfam" id="PF02518">
    <property type="entry name" value="HATPase_c"/>
    <property type="match status" value="1"/>
</dbReference>
<feature type="transmembrane region" description="Helical" evidence="8">
    <location>
        <begin position="40"/>
        <end position="62"/>
    </location>
</feature>
<evidence type="ECO:0000256" key="8">
    <source>
        <dbReference type="SAM" id="Phobius"/>
    </source>
</evidence>
<feature type="transmembrane region" description="Helical" evidence="8">
    <location>
        <begin position="7"/>
        <end position="28"/>
    </location>
</feature>
<keyword evidence="8" id="KW-1133">Transmembrane helix</keyword>
<dbReference type="InterPro" id="IPR005467">
    <property type="entry name" value="His_kinase_dom"/>
</dbReference>
<dbReference type="GO" id="GO:0000155">
    <property type="term" value="F:phosphorelay sensor kinase activity"/>
    <property type="evidence" value="ECO:0007669"/>
    <property type="project" value="InterPro"/>
</dbReference>
<evidence type="ECO:0000313" key="11">
    <source>
        <dbReference type="EMBL" id="BBO24643.1"/>
    </source>
</evidence>
<protein>
    <recommendedName>
        <fullName evidence="2">histidine kinase</fullName>
        <ecNumber evidence="2">2.7.13.3</ecNumber>
    </recommendedName>
</protein>
<dbReference type="InterPro" id="IPR004358">
    <property type="entry name" value="Sig_transdc_His_kin-like_C"/>
</dbReference>
<dbReference type="CDD" id="cd00130">
    <property type="entry name" value="PAS"/>
    <property type="match status" value="1"/>
</dbReference>
<evidence type="ECO:0000313" key="12">
    <source>
        <dbReference type="Proteomes" id="UP000662873"/>
    </source>
</evidence>
<dbReference type="SMART" id="SM00387">
    <property type="entry name" value="HATPase_c"/>
    <property type="match status" value="1"/>
</dbReference>
<dbReference type="FunFam" id="3.30.565.10:FF:000006">
    <property type="entry name" value="Sensor histidine kinase WalK"/>
    <property type="match status" value="1"/>
</dbReference>
<dbReference type="InterPro" id="IPR036097">
    <property type="entry name" value="HisK_dim/P_sf"/>
</dbReference>
<dbReference type="Pfam" id="PF00512">
    <property type="entry name" value="HisKA"/>
    <property type="match status" value="1"/>
</dbReference>
<reference evidence="11" key="1">
    <citation type="journal article" name="DNA Res.">
        <title>The physiological potential of anammox bacteria as revealed by their core genome structure.</title>
        <authorList>
            <person name="Okubo T."/>
            <person name="Toyoda A."/>
            <person name="Fukuhara K."/>
            <person name="Uchiyama I."/>
            <person name="Harigaya Y."/>
            <person name="Kuroiwa M."/>
            <person name="Suzuki T."/>
            <person name="Murakami Y."/>
            <person name="Suwa Y."/>
            <person name="Takami H."/>
        </authorList>
    </citation>
    <scope>NUCLEOTIDE SEQUENCE</scope>
    <source>
        <strain evidence="11">317325-2</strain>
    </source>
</reference>
<name>A0A809RAQ2_9BACT</name>
<dbReference type="EMBL" id="AP021858">
    <property type="protein sequence ID" value="BBO24643.1"/>
    <property type="molecule type" value="Genomic_DNA"/>
</dbReference>
<dbReference type="SUPFAM" id="SSF55785">
    <property type="entry name" value="PYP-like sensor domain (PAS domain)"/>
    <property type="match status" value="1"/>
</dbReference>
<evidence type="ECO:0000259" key="9">
    <source>
        <dbReference type="PROSITE" id="PS50109"/>
    </source>
</evidence>
<evidence type="ECO:0000256" key="5">
    <source>
        <dbReference type="ARBA" id="ARBA00022777"/>
    </source>
</evidence>
<keyword evidence="7 8" id="KW-0472">Membrane</keyword>
<dbReference type="CDD" id="cd00075">
    <property type="entry name" value="HATPase"/>
    <property type="match status" value="1"/>
</dbReference>
<dbReference type="InterPro" id="IPR036890">
    <property type="entry name" value="HATPase_C_sf"/>
</dbReference>
<keyword evidence="5 11" id="KW-0418">Kinase</keyword>
<dbReference type="GO" id="GO:0016036">
    <property type="term" value="P:cellular response to phosphate starvation"/>
    <property type="evidence" value="ECO:0007669"/>
    <property type="project" value="TreeGrafter"/>
</dbReference>
<dbReference type="GO" id="GO:0005886">
    <property type="term" value="C:plasma membrane"/>
    <property type="evidence" value="ECO:0007669"/>
    <property type="project" value="TreeGrafter"/>
</dbReference>
<evidence type="ECO:0000256" key="6">
    <source>
        <dbReference type="ARBA" id="ARBA00023012"/>
    </source>
</evidence>
<evidence type="ECO:0000256" key="4">
    <source>
        <dbReference type="ARBA" id="ARBA00022679"/>
    </source>
</evidence>
<dbReference type="Gene3D" id="3.30.450.20">
    <property type="entry name" value="PAS domain"/>
    <property type="match status" value="1"/>
</dbReference>
<dbReference type="SUPFAM" id="SSF55874">
    <property type="entry name" value="ATPase domain of HSP90 chaperone/DNA topoisomerase II/histidine kinase"/>
    <property type="match status" value="1"/>
</dbReference>
<evidence type="ECO:0000259" key="10">
    <source>
        <dbReference type="PROSITE" id="PS50112"/>
    </source>
</evidence>
<dbReference type="InterPro" id="IPR050351">
    <property type="entry name" value="BphY/WalK/GraS-like"/>
</dbReference>
<dbReference type="PRINTS" id="PR00344">
    <property type="entry name" value="BCTRLSENSOR"/>
</dbReference>
<feature type="domain" description="Histidine kinase" evidence="9">
    <location>
        <begin position="200"/>
        <end position="414"/>
    </location>
</feature>
<dbReference type="PANTHER" id="PTHR45453">
    <property type="entry name" value="PHOSPHATE REGULON SENSOR PROTEIN PHOR"/>
    <property type="match status" value="1"/>
</dbReference>
<feature type="domain" description="PAS" evidence="10">
    <location>
        <begin position="82"/>
        <end position="119"/>
    </location>
</feature>
<dbReference type="EC" id="2.7.13.3" evidence="2"/>
<keyword evidence="4" id="KW-0808">Transferase</keyword>
<organism evidence="11 12">
    <name type="scientific">Candidatus Nitrosymbiomonas proteolyticus</name>
    <dbReference type="NCBI Taxonomy" id="2608984"/>
    <lineage>
        <taxon>Bacteria</taxon>
        <taxon>Bacillati</taxon>
        <taxon>Armatimonadota</taxon>
        <taxon>Armatimonadota incertae sedis</taxon>
        <taxon>Candidatus Nitrosymbiomonas</taxon>
    </lineage>
</organism>
<dbReference type="AlphaFoldDB" id="A0A809RAQ2"/>
<dbReference type="Gene3D" id="3.30.565.10">
    <property type="entry name" value="Histidine kinase-like ATPase, C-terminal domain"/>
    <property type="match status" value="1"/>
</dbReference>
<dbReference type="InterPro" id="IPR000014">
    <property type="entry name" value="PAS"/>
</dbReference>
<dbReference type="Pfam" id="PF13188">
    <property type="entry name" value="PAS_8"/>
    <property type="match status" value="1"/>
</dbReference>
<evidence type="ECO:0000256" key="1">
    <source>
        <dbReference type="ARBA" id="ARBA00000085"/>
    </source>
</evidence>
<evidence type="ECO:0000256" key="3">
    <source>
        <dbReference type="ARBA" id="ARBA00022553"/>
    </source>
</evidence>
<accession>A0A809RAQ2</accession>
<dbReference type="GO" id="GO:0004721">
    <property type="term" value="F:phosphoprotein phosphatase activity"/>
    <property type="evidence" value="ECO:0007669"/>
    <property type="project" value="TreeGrafter"/>
</dbReference>
<keyword evidence="6" id="KW-0902">Two-component regulatory system</keyword>
<dbReference type="Proteomes" id="UP000662873">
    <property type="component" value="Chromosome"/>
</dbReference>
<evidence type="ECO:0000256" key="7">
    <source>
        <dbReference type="ARBA" id="ARBA00023136"/>
    </source>
</evidence>
<dbReference type="CDD" id="cd00082">
    <property type="entry name" value="HisKA"/>
    <property type="match status" value="1"/>
</dbReference>
<gene>
    <name evidence="11" type="ORF">NPRO_22380</name>
</gene>
<comment type="catalytic activity">
    <reaction evidence="1">
        <text>ATP + protein L-histidine = ADP + protein N-phospho-L-histidine.</text>
        <dbReference type="EC" id="2.7.13.3"/>
    </reaction>
</comment>